<reference evidence="2 3" key="1">
    <citation type="submission" date="2020-04" db="EMBL/GenBank/DDBJ databases">
        <title>Novosphingobium sp. TW-4 isolated from soil.</title>
        <authorList>
            <person name="Dahal R.H."/>
            <person name="Chaudhary D.K."/>
        </authorList>
    </citation>
    <scope>NUCLEOTIDE SEQUENCE [LARGE SCALE GENOMIC DNA]</scope>
    <source>
        <strain evidence="2 3">TW-4</strain>
    </source>
</reference>
<evidence type="ECO:0000313" key="3">
    <source>
        <dbReference type="Proteomes" id="UP000583556"/>
    </source>
</evidence>
<dbReference type="EMBL" id="JABBGM010000001">
    <property type="protein sequence ID" value="NML92379.1"/>
    <property type="molecule type" value="Genomic_DNA"/>
</dbReference>
<name>A0A7Y0G908_9SPHN</name>
<sequence length="91" mass="9605">MLAVLASLVIAGAGVAAVVSMIATVRNQKGALSRLLGDVRSLEQDRVFLVHMTGESRPASPLSFARLRRAPQRAVRRSTTPGAPQTQRAAA</sequence>
<organism evidence="2 3">
    <name type="scientific">Novosphingobium olei</name>
    <dbReference type="NCBI Taxonomy" id="2728851"/>
    <lineage>
        <taxon>Bacteria</taxon>
        <taxon>Pseudomonadati</taxon>
        <taxon>Pseudomonadota</taxon>
        <taxon>Alphaproteobacteria</taxon>
        <taxon>Sphingomonadales</taxon>
        <taxon>Sphingomonadaceae</taxon>
        <taxon>Novosphingobium</taxon>
    </lineage>
</organism>
<keyword evidence="3" id="KW-1185">Reference proteome</keyword>
<accession>A0A7Y0G908</accession>
<comment type="caution">
    <text evidence="2">The sequence shown here is derived from an EMBL/GenBank/DDBJ whole genome shotgun (WGS) entry which is preliminary data.</text>
</comment>
<dbReference type="Proteomes" id="UP000583556">
    <property type="component" value="Unassembled WGS sequence"/>
</dbReference>
<dbReference type="AlphaFoldDB" id="A0A7Y0G908"/>
<proteinExistence type="predicted"/>
<protein>
    <submittedName>
        <fullName evidence="2">Uncharacterized protein</fullName>
    </submittedName>
</protein>
<feature type="compositionally biased region" description="Basic residues" evidence="1">
    <location>
        <begin position="66"/>
        <end position="76"/>
    </location>
</feature>
<evidence type="ECO:0000313" key="2">
    <source>
        <dbReference type="EMBL" id="NML92379.1"/>
    </source>
</evidence>
<feature type="region of interest" description="Disordered" evidence="1">
    <location>
        <begin position="56"/>
        <end position="91"/>
    </location>
</feature>
<gene>
    <name evidence="2" type="ORF">HHL27_01685</name>
</gene>
<feature type="compositionally biased region" description="Polar residues" evidence="1">
    <location>
        <begin position="78"/>
        <end position="91"/>
    </location>
</feature>
<evidence type="ECO:0000256" key="1">
    <source>
        <dbReference type="SAM" id="MobiDB-lite"/>
    </source>
</evidence>
<dbReference type="RefSeq" id="WP_169491629.1">
    <property type="nucleotide sequence ID" value="NZ_AP029021.1"/>
</dbReference>